<keyword evidence="1" id="KW-0472">Membrane</keyword>
<accession>A0ABX8X453</accession>
<evidence type="ECO:0000313" key="3">
    <source>
        <dbReference type="Proteomes" id="UP000826540"/>
    </source>
</evidence>
<dbReference type="Proteomes" id="UP000826540">
    <property type="component" value="Chromosome"/>
</dbReference>
<name>A0ABX8X453_9CYAN</name>
<keyword evidence="1" id="KW-0812">Transmembrane</keyword>
<evidence type="ECO:0000313" key="2">
    <source>
        <dbReference type="EMBL" id="QYX33489.1"/>
    </source>
</evidence>
<dbReference type="RefSeq" id="WP_220611236.1">
    <property type="nucleotide sequence ID" value="NZ_CP080598.1"/>
</dbReference>
<gene>
    <name evidence="2" type="ORF">K2F26_09340</name>
</gene>
<proteinExistence type="predicted"/>
<reference evidence="2 3" key="1">
    <citation type="journal article" date="2022" name="J. Am. Chem. Soc.">
        <title>Biosynthesis of Guanitoxin Enables Global Environmental Detection in Freshwater Cyanobacteria.</title>
        <authorList>
            <person name="Lima S.T."/>
            <person name="Fallon T.R."/>
            <person name="Cordoza J.L."/>
            <person name="Chekan J.R."/>
            <person name="Delbaje E."/>
            <person name="Hopiavuori A.R."/>
            <person name="Alvarenga D.O."/>
            <person name="Wood S.M."/>
            <person name="Luhavaya H."/>
            <person name="Baumgartner J.T."/>
            <person name="Dorr F.A."/>
            <person name="Etchegaray A."/>
            <person name="Pinto E."/>
            <person name="McKinnie S.M.K."/>
            <person name="Fiore M.F."/>
            <person name="Moore B.S."/>
        </authorList>
    </citation>
    <scope>NUCLEOTIDE SEQUENCE [LARGE SCALE GENOMIC DNA]</scope>
    <source>
        <strain evidence="2 3">ITEP-024</strain>
    </source>
</reference>
<keyword evidence="3" id="KW-1185">Reference proteome</keyword>
<keyword evidence="1" id="KW-1133">Transmembrane helix</keyword>
<dbReference type="EMBL" id="CP080598">
    <property type="protein sequence ID" value="QYX33489.1"/>
    <property type="molecule type" value="Genomic_DNA"/>
</dbReference>
<organism evidence="2 3">
    <name type="scientific">Sphaerospermopsis torques-reginae ITEP-024</name>
    <dbReference type="NCBI Taxonomy" id="984208"/>
    <lineage>
        <taxon>Bacteria</taxon>
        <taxon>Bacillati</taxon>
        <taxon>Cyanobacteriota</taxon>
        <taxon>Cyanophyceae</taxon>
        <taxon>Nostocales</taxon>
        <taxon>Aphanizomenonaceae</taxon>
        <taxon>Sphaerospermopsis</taxon>
        <taxon>Sphaerospermopsis torques-reginae</taxon>
    </lineage>
</organism>
<protein>
    <submittedName>
        <fullName evidence="2">Uncharacterized protein</fullName>
    </submittedName>
</protein>
<sequence>MADKNLEALEALIVKIVKKLLKKELRKLNQHSLPIVTTEVNQQLDNFLETFATPTETSFSAQILNDVDTSSLMNLSTKEDVELERKLRELKFKQELRKDWILFILKDVIVYAATIIFIFILSGFYLFTLIQKS</sequence>
<evidence type="ECO:0000256" key="1">
    <source>
        <dbReference type="SAM" id="Phobius"/>
    </source>
</evidence>
<feature type="transmembrane region" description="Helical" evidence="1">
    <location>
        <begin position="100"/>
        <end position="127"/>
    </location>
</feature>